<dbReference type="InterPro" id="IPR036236">
    <property type="entry name" value="Znf_C2H2_sf"/>
</dbReference>
<dbReference type="SMART" id="SM00355">
    <property type="entry name" value="ZnF_C2H2"/>
    <property type="match status" value="13"/>
</dbReference>
<dbReference type="GO" id="GO:0000981">
    <property type="term" value="F:DNA-binding transcription factor activity, RNA polymerase II-specific"/>
    <property type="evidence" value="ECO:0007669"/>
    <property type="project" value="TreeGrafter"/>
</dbReference>
<dbReference type="Pfam" id="PF00096">
    <property type="entry name" value="zf-C2H2"/>
    <property type="match status" value="4"/>
</dbReference>
<dbReference type="GO" id="GO:0005634">
    <property type="term" value="C:nucleus"/>
    <property type="evidence" value="ECO:0007669"/>
    <property type="project" value="UniProtKB-SubCell"/>
</dbReference>
<dbReference type="GO" id="GO:0008270">
    <property type="term" value="F:zinc ion binding"/>
    <property type="evidence" value="ECO:0007669"/>
    <property type="project" value="UniProtKB-UniRule"/>
</dbReference>
<evidence type="ECO:0000259" key="9">
    <source>
        <dbReference type="PROSITE" id="PS50157"/>
    </source>
</evidence>
<feature type="domain" description="C2H2-type" evidence="9">
    <location>
        <begin position="503"/>
        <end position="530"/>
    </location>
</feature>
<evidence type="ECO:0000256" key="4">
    <source>
        <dbReference type="ARBA" id="ARBA00022771"/>
    </source>
</evidence>
<evidence type="ECO:0000256" key="1">
    <source>
        <dbReference type="ARBA" id="ARBA00004123"/>
    </source>
</evidence>
<name>A0A8S1BQ65_9INSE</name>
<dbReference type="SUPFAM" id="SSF57667">
    <property type="entry name" value="beta-beta-alpha zinc fingers"/>
    <property type="match status" value="4"/>
</dbReference>
<gene>
    <name evidence="11" type="ORF">CLODIP_2_CD05234</name>
</gene>
<dbReference type="SMART" id="SM00868">
    <property type="entry name" value="zf-AD"/>
    <property type="match status" value="1"/>
</dbReference>
<evidence type="ECO:0000313" key="12">
    <source>
        <dbReference type="Proteomes" id="UP000494165"/>
    </source>
</evidence>
<feature type="binding site" evidence="8">
    <location>
        <position position="244"/>
    </location>
    <ligand>
        <name>Zn(2+)</name>
        <dbReference type="ChEBI" id="CHEBI:29105"/>
    </ligand>
</feature>
<dbReference type="InterPro" id="IPR012934">
    <property type="entry name" value="Znf_AD"/>
</dbReference>
<evidence type="ECO:0000256" key="6">
    <source>
        <dbReference type="ARBA" id="ARBA00023242"/>
    </source>
</evidence>
<evidence type="ECO:0008006" key="13">
    <source>
        <dbReference type="Google" id="ProtNLM"/>
    </source>
</evidence>
<sequence length="747" mass="87360">MFLGNWLHYQRICFKERDKMTELVPLTLREIAENVIHHPKLTKMKIAIEDNSQYKFYALVDDTSYIMWGCAASKDCRSMVATDFDGLLVNKINCHSAFCPESAVQKRKLDAGDTLTATTTVNGVKMKEVLVPYELLTSKELKTGILGPSTKNRVVVPVSQRMNLPDSIPKVYEKGAIGKGKKRQTNKTPTLSQYCRMCGTVHENMTLVRGYDGTNREMKFKLEWLLSKNIPEDDKLPMKLCETCLKNLNSAYEIFVTAMKTQEFLKKLAADQGIKLQVKEEPKKRMFPMLIEEQSPAPVGIKCSLCDEIDIVDIHLKEHTDEKHIRACQFCSCSFDTQKGYELHLRSHEICKTPGMKFVPCQYCKETFHDKHELQVHYCKVHLQEIINKKTTDGQENTHDVEQKCEQAGLKIRQINNYDLFCKVCEEKCPSTLHLTNHHRQVHQTYFCDKCKDTFTECESIIQHIQLIHDQSAVVCQVCDEVFRSEITFENHKKAFHLPQCTFPCPVCQRMFFTTGKLRRHMRLHLSEEDHQCPTCGKMFSNKSSYLHHLRLHDDKREDLSCNHCDRKFKTKKYLIMHIKSHHISAWYYRCLDCGKESSSIEDITIHCSIHPGERRIQRLSSAVCRFCNKEFASSVILDRHIYNAHRNKKVVKREAEEPINKKDKLKKKGKPRRQICRECDKVFPTKSELILHKENFHGMKKFSCKICKDKHYIYEALLRQHELKMHQVLHEFRCGNRLLCWHHFYS</sequence>
<keyword evidence="4 7" id="KW-0863">Zinc-finger</keyword>
<keyword evidence="12" id="KW-1185">Reference proteome</keyword>
<comment type="subcellular location">
    <subcellularLocation>
        <location evidence="1">Nucleus</location>
    </subcellularLocation>
</comment>
<feature type="domain" description="C2H2-type" evidence="9">
    <location>
        <begin position="623"/>
        <end position="651"/>
    </location>
</feature>
<dbReference type="GO" id="GO:0000977">
    <property type="term" value="F:RNA polymerase II transcription regulatory region sequence-specific DNA binding"/>
    <property type="evidence" value="ECO:0007669"/>
    <property type="project" value="TreeGrafter"/>
</dbReference>
<keyword evidence="3" id="KW-0677">Repeat</keyword>
<organism evidence="11 12">
    <name type="scientific">Cloeon dipterum</name>
    <dbReference type="NCBI Taxonomy" id="197152"/>
    <lineage>
        <taxon>Eukaryota</taxon>
        <taxon>Metazoa</taxon>
        <taxon>Ecdysozoa</taxon>
        <taxon>Arthropoda</taxon>
        <taxon>Hexapoda</taxon>
        <taxon>Insecta</taxon>
        <taxon>Pterygota</taxon>
        <taxon>Palaeoptera</taxon>
        <taxon>Ephemeroptera</taxon>
        <taxon>Pisciforma</taxon>
        <taxon>Baetidae</taxon>
        <taxon>Cloeon</taxon>
    </lineage>
</organism>
<dbReference type="PROSITE" id="PS51915">
    <property type="entry name" value="ZAD"/>
    <property type="match status" value="1"/>
</dbReference>
<evidence type="ECO:0000256" key="7">
    <source>
        <dbReference type="PROSITE-ProRule" id="PRU00042"/>
    </source>
</evidence>
<protein>
    <recommendedName>
        <fullName evidence="13">C2H2-type domain-containing protein</fullName>
    </recommendedName>
</protein>
<feature type="binding site" evidence="8">
    <location>
        <position position="241"/>
    </location>
    <ligand>
        <name>Zn(2+)</name>
        <dbReference type="ChEBI" id="CHEBI:29105"/>
    </ligand>
</feature>
<feature type="domain" description="C2H2-type" evidence="9">
    <location>
        <begin position="446"/>
        <end position="469"/>
    </location>
</feature>
<feature type="domain" description="C2H2-type" evidence="9">
    <location>
        <begin position="531"/>
        <end position="558"/>
    </location>
</feature>
<feature type="binding site" evidence="8">
    <location>
        <position position="198"/>
    </location>
    <ligand>
        <name>Zn(2+)</name>
        <dbReference type="ChEBI" id="CHEBI:29105"/>
    </ligand>
</feature>
<dbReference type="InterPro" id="IPR013087">
    <property type="entry name" value="Znf_C2H2_type"/>
</dbReference>
<dbReference type="OrthoDB" id="6077919at2759"/>
<dbReference type="PANTHER" id="PTHR24381:SF393">
    <property type="entry name" value="CHROMATIN-LINKED ADAPTOR FOR MSL PROTEINS, ISOFORM B"/>
    <property type="match status" value="1"/>
</dbReference>
<evidence type="ECO:0000256" key="2">
    <source>
        <dbReference type="ARBA" id="ARBA00022723"/>
    </source>
</evidence>
<accession>A0A8S1BQ65</accession>
<keyword evidence="2 8" id="KW-0479">Metal-binding</keyword>
<dbReference type="Gene3D" id="3.40.1800.20">
    <property type="match status" value="1"/>
</dbReference>
<dbReference type="EMBL" id="CADEPI010000001">
    <property type="protein sequence ID" value="CAB3359193.1"/>
    <property type="molecule type" value="Genomic_DNA"/>
</dbReference>
<feature type="domain" description="C2H2-type" evidence="9">
    <location>
        <begin position="589"/>
        <end position="616"/>
    </location>
</feature>
<dbReference type="PROSITE" id="PS50157">
    <property type="entry name" value="ZINC_FINGER_C2H2_2"/>
    <property type="match status" value="7"/>
</dbReference>
<dbReference type="Gene3D" id="3.30.160.60">
    <property type="entry name" value="Classic Zinc Finger"/>
    <property type="match status" value="4"/>
</dbReference>
<feature type="domain" description="ZAD" evidence="10">
    <location>
        <begin position="193"/>
        <end position="268"/>
    </location>
</feature>
<evidence type="ECO:0000313" key="11">
    <source>
        <dbReference type="EMBL" id="CAB3359193.1"/>
    </source>
</evidence>
<evidence type="ECO:0000256" key="5">
    <source>
        <dbReference type="ARBA" id="ARBA00022833"/>
    </source>
</evidence>
<feature type="domain" description="C2H2-type" evidence="9">
    <location>
        <begin position="675"/>
        <end position="703"/>
    </location>
</feature>
<feature type="binding site" evidence="8">
    <location>
        <position position="195"/>
    </location>
    <ligand>
        <name>Zn(2+)</name>
        <dbReference type="ChEBI" id="CHEBI:29105"/>
    </ligand>
</feature>
<feature type="domain" description="C2H2-type" evidence="9">
    <location>
        <begin position="560"/>
        <end position="582"/>
    </location>
</feature>
<evidence type="ECO:0000259" key="10">
    <source>
        <dbReference type="PROSITE" id="PS51915"/>
    </source>
</evidence>
<proteinExistence type="predicted"/>
<dbReference type="PANTHER" id="PTHR24381">
    <property type="entry name" value="ZINC FINGER PROTEIN"/>
    <property type="match status" value="1"/>
</dbReference>
<dbReference type="AlphaFoldDB" id="A0A8S1BQ65"/>
<evidence type="ECO:0000256" key="8">
    <source>
        <dbReference type="PROSITE-ProRule" id="PRU01263"/>
    </source>
</evidence>
<keyword evidence="6" id="KW-0539">Nucleus</keyword>
<dbReference type="Pfam" id="PF07776">
    <property type="entry name" value="zf-AD"/>
    <property type="match status" value="1"/>
</dbReference>
<keyword evidence="5 8" id="KW-0862">Zinc</keyword>
<dbReference type="SUPFAM" id="SSF57716">
    <property type="entry name" value="Glucocorticoid receptor-like (DNA-binding domain)"/>
    <property type="match status" value="1"/>
</dbReference>
<dbReference type="Proteomes" id="UP000494165">
    <property type="component" value="Unassembled WGS sequence"/>
</dbReference>
<reference evidence="11 12" key="1">
    <citation type="submission" date="2020-04" db="EMBL/GenBank/DDBJ databases">
        <authorList>
            <person name="Alioto T."/>
            <person name="Alioto T."/>
            <person name="Gomez Garrido J."/>
        </authorList>
    </citation>
    <scope>NUCLEOTIDE SEQUENCE [LARGE SCALE GENOMIC DNA]</scope>
</reference>
<evidence type="ECO:0000256" key="3">
    <source>
        <dbReference type="ARBA" id="ARBA00022737"/>
    </source>
</evidence>
<dbReference type="PROSITE" id="PS00028">
    <property type="entry name" value="ZINC_FINGER_C2H2_1"/>
    <property type="match status" value="7"/>
</dbReference>
<comment type="caution">
    <text evidence="11">The sequence shown here is derived from an EMBL/GenBank/DDBJ whole genome shotgun (WGS) entry which is preliminary data.</text>
</comment>